<accession>A0ABW4D615</accession>
<comment type="caution">
    <text evidence="5">The sequence shown here is derived from an EMBL/GenBank/DDBJ whole genome shotgun (WGS) entry which is preliminary data.</text>
</comment>
<keyword evidence="4" id="KW-1133">Transmembrane helix</keyword>
<dbReference type="GO" id="GO:0032259">
    <property type="term" value="P:methylation"/>
    <property type="evidence" value="ECO:0007669"/>
    <property type="project" value="UniProtKB-KW"/>
</dbReference>
<keyword evidence="4" id="KW-0472">Membrane</keyword>
<dbReference type="EC" id="2.1.1.-" evidence="5"/>
<dbReference type="RefSeq" id="WP_203646047.1">
    <property type="nucleotide sequence ID" value="NZ_BOLN01000007.1"/>
</dbReference>
<evidence type="ECO:0000256" key="4">
    <source>
        <dbReference type="SAM" id="Phobius"/>
    </source>
</evidence>
<dbReference type="Pfam" id="PF01209">
    <property type="entry name" value="Ubie_methyltran"/>
    <property type="match status" value="1"/>
</dbReference>
<protein>
    <submittedName>
        <fullName evidence="5">Class I SAM-dependent methyltransferase</fullName>
        <ecNumber evidence="5">2.1.1.-</ecNumber>
    </submittedName>
</protein>
<keyword evidence="3" id="KW-0949">S-adenosyl-L-methionine</keyword>
<dbReference type="EMBL" id="JBHTOD010000007">
    <property type="protein sequence ID" value="MFD1455970.1"/>
    <property type="molecule type" value="Genomic_DNA"/>
</dbReference>
<keyword evidence="4" id="KW-0812">Transmembrane</keyword>
<dbReference type="Gene3D" id="3.40.50.150">
    <property type="entry name" value="Vaccinia Virus protein VP39"/>
    <property type="match status" value="1"/>
</dbReference>
<keyword evidence="1 5" id="KW-0489">Methyltransferase</keyword>
<evidence type="ECO:0000313" key="5">
    <source>
        <dbReference type="EMBL" id="MFD1455970.1"/>
    </source>
</evidence>
<organism evidence="5 6">
    <name type="scientific">Levilactobacillus lanxiensis</name>
    <dbReference type="NCBI Taxonomy" id="2799568"/>
    <lineage>
        <taxon>Bacteria</taxon>
        <taxon>Bacillati</taxon>
        <taxon>Bacillota</taxon>
        <taxon>Bacilli</taxon>
        <taxon>Lactobacillales</taxon>
        <taxon>Lactobacillaceae</taxon>
        <taxon>Levilactobacillus</taxon>
    </lineage>
</organism>
<gene>
    <name evidence="5" type="ORF">ACFQ44_09865</name>
</gene>
<evidence type="ECO:0000256" key="3">
    <source>
        <dbReference type="ARBA" id="ARBA00022691"/>
    </source>
</evidence>
<feature type="transmembrane region" description="Helical" evidence="4">
    <location>
        <begin position="38"/>
        <end position="56"/>
    </location>
</feature>
<dbReference type="PANTHER" id="PTHR45277:SF1">
    <property type="entry name" value="EXPRESSED PROTEIN"/>
    <property type="match status" value="1"/>
</dbReference>
<dbReference type="PROSITE" id="PS01184">
    <property type="entry name" value="UBIE_2"/>
    <property type="match status" value="1"/>
</dbReference>
<evidence type="ECO:0000313" key="6">
    <source>
        <dbReference type="Proteomes" id="UP001597189"/>
    </source>
</evidence>
<reference evidence="6" key="1">
    <citation type="journal article" date="2019" name="Int. J. Syst. Evol. Microbiol.">
        <title>The Global Catalogue of Microorganisms (GCM) 10K type strain sequencing project: providing services to taxonomists for standard genome sequencing and annotation.</title>
        <authorList>
            <consortium name="The Broad Institute Genomics Platform"/>
            <consortium name="The Broad Institute Genome Sequencing Center for Infectious Disease"/>
            <person name="Wu L."/>
            <person name="Ma J."/>
        </authorList>
    </citation>
    <scope>NUCLEOTIDE SEQUENCE [LARGE SCALE GENOMIC DNA]</scope>
    <source>
        <strain evidence="6">CCM 8979</strain>
    </source>
</reference>
<dbReference type="GO" id="GO:0008168">
    <property type="term" value="F:methyltransferase activity"/>
    <property type="evidence" value="ECO:0007669"/>
    <property type="project" value="UniProtKB-KW"/>
</dbReference>
<evidence type="ECO:0000256" key="2">
    <source>
        <dbReference type="ARBA" id="ARBA00022679"/>
    </source>
</evidence>
<dbReference type="InterPro" id="IPR029063">
    <property type="entry name" value="SAM-dependent_MTases_sf"/>
</dbReference>
<dbReference type="CDD" id="cd02440">
    <property type="entry name" value="AdoMet_MTases"/>
    <property type="match status" value="1"/>
</dbReference>
<proteinExistence type="predicted"/>
<dbReference type="InterPro" id="IPR023576">
    <property type="entry name" value="UbiE/COQ5_MeTrFase_CS"/>
</dbReference>
<sequence>MSNWKTFGIDAPLVPTLYLLAAVLLFVQGYVLRPAAPIVLEVIAAVIVFVEGGLFLHTTVRGKYRLFDQLIPRLGVKATDQILDLGCGRGALLTRLAGQLEKSGQAVGLDLWHSRDQSHNAAAVTQRNVTALGLTDRVKLVTGDMVALPFSDDQFDVITTSFALHNIHGIQQRQRALQEAVRVLKPGGQLVIIDTGHHAAEYRQILNAAHMDVREAHSLGINGWWSGPWMNSYLVRGVKV</sequence>
<keyword evidence="2 5" id="KW-0808">Transferase</keyword>
<name>A0ABW4D615_9LACO</name>
<feature type="transmembrane region" description="Helical" evidence="4">
    <location>
        <begin position="12"/>
        <end position="32"/>
    </location>
</feature>
<keyword evidence="6" id="KW-1185">Reference proteome</keyword>
<evidence type="ECO:0000256" key="1">
    <source>
        <dbReference type="ARBA" id="ARBA00022603"/>
    </source>
</evidence>
<dbReference type="PANTHER" id="PTHR45277">
    <property type="entry name" value="EXPRESSED PROTEIN"/>
    <property type="match status" value="1"/>
</dbReference>
<dbReference type="SUPFAM" id="SSF53335">
    <property type="entry name" value="S-adenosyl-L-methionine-dependent methyltransferases"/>
    <property type="match status" value="1"/>
</dbReference>
<dbReference type="Proteomes" id="UP001597189">
    <property type="component" value="Unassembled WGS sequence"/>
</dbReference>